<protein>
    <submittedName>
        <fullName evidence="7">Uncharacterized protein</fullName>
    </submittedName>
</protein>
<dbReference type="InterPro" id="IPR042269">
    <property type="entry name" value="Ser_carbopepase_S28_SKS"/>
</dbReference>
<proteinExistence type="inferred from homology"/>
<reference evidence="7" key="1">
    <citation type="submission" date="2022-01" db="EMBL/GenBank/DDBJ databases">
        <authorList>
            <person name="King R."/>
        </authorList>
    </citation>
    <scope>NUCLEOTIDE SEQUENCE</scope>
</reference>
<evidence type="ECO:0000256" key="4">
    <source>
        <dbReference type="ARBA" id="ARBA00022801"/>
    </source>
</evidence>
<evidence type="ECO:0000256" key="6">
    <source>
        <dbReference type="SAM" id="SignalP"/>
    </source>
</evidence>
<accession>A0A9N9SGY8</accession>
<dbReference type="FunFam" id="1.20.120.980:FF:000003">
    <property type="entry name" value="Serine protease 16"/>
    <property type="match status" value="1"/>
</dbReference>
<keyword evidence="2" id="KW-0645">Protease</keyword>
<dbReference type="InterPro" id="IPR008758">
    <property type="entry name" value="Peptidase_S28"/>
</dbReference>
<gene>
    <name evidence="7" type="ORF">PHAECO_LOCUS9426</name>
</gene>
<evidence type="ECO:0000256" key="3">
    <source>
        <dbReference type="ARBA" id="ARBA00022729"/>
    </source>
</evidence>
<reference evidence="7" key="2">
    <citation type="submission" date="2022-10" db="EMBL/GenBank/DDBJ databases">
        <authorList>
            <consortium name="ENA_rothamsted_submissions"/>
            <consortium name="culmorum"/>
            <person name="King R."/>
        </authorList>
    </citation>
    <scope>NUCLEOTIDE SEQUENCE</scope>
</reference>
<dbReference type="GO" id="GO:0008239">
    <property type="term" value="F:dipeptidyl-peptidase activity"/>
    <property type="evidence" value="ECO:0007669"/>
    <property type="project" value="TreeGrafter"/>
</dbReference>
<dbReference type="Proteomes" id="UP001153737">
    <property type="component" value="Chromosome 5"/>
</dbReference>
<evidence type="ECO:0000256" key="1">
    <source>
        <dbReference type="ARBA" id="ARBA00011079"/>
    </source>
</evidence>
<evidence type="ECO:0000313" key="8">
    <source>
        <dbReference type="Proteomes" id="UP001153737"/>
    </source>
</evidence>
<name>A0A9N9SGY8_PHACE</name>
<dbReference type="SUPFAM" id="SSF53474">
    <property type="entry name" value="alpha/beta-Hydrolases"/>
    <property type="match status" value="1"/>
</dbReference>
<dbReference type="PANTHER" id="PTHR11010:SF117">
    <property type="entry name" value="SERINE PROTEASE 16"/>
    <property type="match status" value="1"/>
</dbReference>
<evidence type="ECO:0000256" key="2">
    <source>
        <dbReference type="ARBA" id="ARBA00022670"/>
    </source>
</evidence>
<dbReference type="OrthoDB" id="1735038at2759"/>
<organism evidence="7 8">
    <name type="scientific">Phaedon cochleariae</name>
    <name type="common">Mustard beetle</name>
    <dbReference type="NCBI Taxonomy" id="80249"/>
    <lineage>
        <taxon>Eukaryota</taxon>
        <taxon>Metazoa</taxon>
        <taxon>Ecdysozoa</taxon>
        <taxon>Arthropoda</taxon>
        <taxon>Hexapoda</taxon>
        <taxon>Insecta</taxon>
        <taxon>Pterygota</taxon>
        <taxon>Neoptera</taxon>
        <taxon>Endopterygota</taxon>
        <taxon>Coleoptera</taxon>
        <taxon>Polyphaga</taxon>
        <taxon>Cucujiformia</taxon>
        <taxon>Chrysomeloidea</taxon>
        <taxon>Chrysomelidae</taxon>
        <taxon>Chrysomelinae</taxon>
        <taxon>Chrysomelini</taxon>
        <taxon>Phaedon</taxon>
    </lineage>
</organism>
<comment type="similarity">
    <text evidence="1">Belongs to the peptidase S28 family.</text>
</comment>
<keyword evidence="5" id="KW-0325">Glycoprotein</keyword>
<dbReference type="GO" id="GO:0070008">
    <property type="term" value="F:serine-type exopeptidase activity"/>
    <property type="evidence" value="ECO:0007669"/>
    <property type="project" value="InterPro"/>
</dbReference>
<dbReference type="Pfam" id="PF05577">
    <property type="entry name" value="Peptidase_S28"/>
    <property type="match status" value="1"/>
</dbReference>
<dbReference type="EMBL" id="OU896711">
    <property type="protein sequence ID" value="CAG9821606.1"/>
    <property type="molecule type" value="Genomic_DNA"/>
</dbReference>
<keyword evidence="4" id="KW-0378">Hydrolase</keyword>
<dbReference type="Gene3D" id="3.40.50.1820">
    <property type="entry name" value="alpha/beta hydrolase"/>
    <property type="match status" value="1"/>
</dbReference>
<dbReference type="GO" id="GO:0006508">
    <property type="term" value="P:proteolysis"/>
    <property type="evidence" value="ECO:0007669"/>
    <property type="project" value="UniProtKB-KW"/>
</dbReference>
<feature type="signal peptide" evidence="6">
    <location>
        <begin position="1"/>
        <end position="22"/>
    </location>
</feature>
<evidence type="ECO:0000256" key="5">
    <source>
        <dbReference type="ARBA" id="ARBA00023180"/>
    </source>
</evidence>
<dbReference type="AlphaFoldDB" id="A0A9N9SGY8"/>
<keyword evidence="8" id="KW-1185">Reference proteome</keyword>
<keyword evidence="3 6" id="KW-0732">Signal</keyword>
<sequence>MNSGSLILLIISVFSVIETAYSWKFFHHGRVIDKSHKLGSFENEKPSKYERWITQNLDHFHPTNERTWQQRYYVNDEFFNSTSRNVAFLMIGGEGEATAEWMEEGSWIDWGKEFRAICFQLEHRYYGKSHPTGDLSTGNLEFLNSHQALADLAFFIEAMNVKHELSPDIKWIVFGGSYPGSLAAWLRQKYPHLVHGAVSTSGPLLAKLNFDEYYRVVADDLRLYSDECLEAVQEGSAQAEVLLKHPLGQKNLDKVLNLCDPIADNVNNTDDIANLFTNLAGNFAGISQYNKDNRKSNRKHNVTLDTLCDIMVNQTIGPQINRLAAVNSLILNISNQTCLDYKYDKMIQEMKNISWDSESSEGGRQWTYQTCTEFGFYQTSDYKPQIFGDKFPLDFSVQQCVDIFGPEFDMKFQQKAVDDTNVAYGALDIEVTNVLFVHGSVDPWHALGITKTLNNYAPAIFIEGTAHCADMYPARDSDLPQLKAARVQIQQQISSWLDWNLY</sequence>
<dbReference type="PANTHER" id="PTHR11010">
    <property type="entry name" value="PROTEASE S28 PRO-X CARBOXYPEPTIDASE-RELATED"/>
    <property type="match status" value="1"/>
</dbReference>
<evidence type="ECO:0000313" key="7">
    <source>
        <dbReference type="EMBL" id="CAG9821606.1"/>
    </source>
</evidence>
<feature type="chain" id="PRO_5040345121" evidence="6">
    <location>
        <begin position="23"/>
        <end position="502"/>
    </location>
</feature>
<dbReference type="Gene3D" id="1.20.120.980">
    <property type="entry name" value="Serine carboxypeptidase S28, SKS domain"/>
    <property type="match status" value="1"/>
</dbReference>
<dbReference type="InterPro" id="IPR029058">
    <property type="entry name" value="AB_hydrolase_fold"/>
</dbReference>